<dbReference type="RefSeq" id="WP_141646793.1">
    <property type="nucleotide sequence ID" value="NZ_VIFM01000188.1"/>
</dbReference>
<name>A0A540WR08_9BACT</name>
<dbReference type="EMBL" id="VIFM01000188">
    <property type="protein sequence ID" value="TQF11438.1"/>
    <property type="molecule type" value="Genomic_DNA"/>
</dbReference>
<evidence type="ECO:0000313" key="1">
    <source>
        <dbReference type="EMBL" id="TQF11438.1"/>
    </source>
</evidence>
<keyword evidence="2" id="KW-1185">Reference proteome</keyword>
<dbReference type="AlphaFoldDB" id="A0A540WR08"/>
<evidence type="ECO:0000313" key="2">
    <source>
        <dbReference type="Proteomes" id="UP000315369"/>
    </source>
</evidence>
<proteinExistence type="predicted"/>
<comment type="caution">
    <text evidence="1">The sequence shown here is derived from an EMBL/GenBank/DDBJ whole genome shotgun (WGS) entry which is preliminary data.</text>
</comment>
<dbReference type="OrthoDB" id="5514069at2"/>
<protein>
    <submittedName>
        <fullName evidence="1">Uncharacterized protein</fullName>
    </submittedName>
</protein>
<organism evidence="1 2">
    <name type="scientific">Myxococcus llanfairpwllgwyngyllgogerychwyrndrobwllllantysiliogogogochensis</name>
    <dbReference type="NCBI Taxonomy" id="2590453"/>
    <lineage>
        <taxon>Bacteria</taxon>
        <taxon>Pseudomonadati</taxon>
        <taxon>Myxococcota</taxon>
        <taxon>Myxococcia</taxon>
        <taxon>Myxococcales</taxon>
        <taxon>Cystobacterineae</taxon>
        <taxon>Myxococcaceae</taxon>
        <taxon>Myxococcus</taxon>
    </lineage>
</organism>
<reference evidence="1 2" key="1">
    <citation type="submission" date="2019-06" db="EMBL/GenBank/DDBJ databases">
        <authorList>
            <person name="Livingstone P."/>
            <person name="Whitworth D."/>
        </authorList>
    </citation>
    <scope>NUCLEOTIDE SEQUENCE [LARGE SCALE GENOMIC DNA]</scope>
    <source>
        <strain evidence="1 2">AM401</strain>
    </source>
</reference>
<dbReference type="Proteomes" id="UP000315369">
    <property type="component" value="Unassembled WGS sequence"/>
</dbReference>
<accession>A0A540WR08</accession>
<gene>
    <name evidence="1" type="ORF">FJV41_34160</name>
</gene>
<sequence length="332" mass="36113">MLGLKCRDWSPSPTARVLTAFSWGHHQARLLLLPLLVASSPLAGHAQTPPTMDAGTGGGDAGTGAVVAAPPKPWVCPLEQQVTVLPKVLKKQLGAATRFAEVKKLLEPLLLETRWDMYSSCKEDDPVSVVLDVFRARIVSAETEDVVLQARGKMCGQEQFITGAVLHPLAEKNAYCSINMPFLPGKPEQSTSYDPTKIVFAFENLTDPVRKNIRVELVDCPRFCHSELSYWEAQDGSLVKIFGIEWGSGGDYSGSSSSSVSVTAEGKEFPRKLRLKESFESCGSMVTLPSGEIAHSSACDEASSEAIYCYQRNGSQLTGTFNECGRRNSTYD</sequence>